<dbReference type="InterPro" id="IPR027417">
    <property type="entry name" value="P-loop_NTPase"/>
</dbReference>
<dbReference type="EMBL" id="LAZR01003567">
    <property type="protein sequence ID" value="KKN16967.1"/>
    <property type="molecule type" value="Genomic_DNA"/>
</dbReference>
<keyword evidence="1" id="KW-0812">Transmembrane</keyword>
<gene>
    <name evidence="3" type="ORF">LCGC14_0970470</name>
</gene>
<protein>
    <recommendedName>
        <fullName evidence="2">Phage terminase large subunit N-terminal domain-containing protein</fullName>
    </recommendedName>
</protein>
<dbReference type="Pfam" id="PF04466">
    <property type="entry name" value="Terminase_3"/>
    <property type="match status" value="1"/>
</dbReference>
<sequence length="479" mass="54536">MRTVQLKVKRTDQQRKAWQALDSPDIRRLMYGGAKGGGKSWFLCVWLFTMVWAIMVKAQLQPSKNPPHVAWFGRKQATDLTGTTLQTWREVIPEEYYQLRGGTERDPKHILIADRIAVDYGGLDKQENINKFNSAEYIIIAIDQAEEVSKDDVSVLRGSLRMVLKDSKGKPLDIPFKELYTANPRQCWLKDDFILKPKDNACFVPALPSDNPFLPDSYVQTLQEAFEHRPELLEAYLHGNWDALEGADQIIKSAWLTKAINNKMPGWGRRPRLVVDTARFGDDETVIYYFETFDVIEQWIMPHCTSVEISNKLAALSRQRSECVCVVESTGGDIGAGVYDELEAMGVNLLLYNPQGKADNPEKFYNKRAEIWDTAAKMASKGECEFTLDCMSDNDIILLRSQLCTPTYKFRNGKTLVEAKSDIKQRTGRSPDRGDCWVMGMWSYEQVPLIARDTPVVGPGMVTTRLEDEKSCIYDVMEL</sequence>
<keyword evidence="1" id="KW-1133">Transmembrane helix</keyword>
<dbReference type="AlphaFoldDB" id="A0A0F9NXZ5"/>
<evidence type="ECO:0000313" key="3">
    <source>
        <dbReference type="EMBL" id="KKN16967.1"/>
    </source>
</evidence>
<name>A0A0F9NXZ5_9ZZZZ</name>
<proteinExistence type="predicted"/>
<evidence type="ECO:0000256" key="1">
    <source>
        <dbReference type="SAM" id="Phobius"/>
    </source>
</evidence>
<evidence type="ECO:0000259" key="2">
    <source>
        <dbReference type="Pfam" id="PF04466"/>
    </source>
</evidence>
<accession>A0A0F9NXZ5</accession>
<feature type="transmembrane region" description="Helical" evidence="1">
    <location>
        <begin position="40"/>
        <end position="60"/>
    </location>
</feature>
<comment type="caution">
    <text evidence="3">The sequence shown here is derived from an EMBL/GenBank/DDBJ whole genome shotgun (WGS) entry which is preliminary data.</text>
</comment>
<dbReference type="Gene3D" id="3.40.50.300">
    <property type="entry name" value="P-loop containing nucleotide triphosphate hydrolases"/>
    <property type="match status" value="1"/>
</dbReference>
<reference evidence="3" key="1">
    <citation type="journal article" date="2015" name="Nature">
        <title>Complex archaea that bridge the gap between prokaryotes and eukaryotes.</title>
        <authorList>
            <person name="Spang A."/>
            <person name="Saw J.H."/>
            <person name="Jorgensen S.L."/>
            <person name="Zaremba-Niedzwiedzka K."/>
            <person name="Martijn J."/>
            <person name="Lind A.E."/>
            <person name="van Eijk R."/>
            <person name="Schleper C."/>
            <person name="Guy L."/>
            <person name="Ettema T.J."/>
        </authorList>
    </citation>
    <scope>NUCLEOTIDE SEQUENCE</scope>
</reference>
<keyword evidence="1" id="KW-0472">Membrane</keyword>
<dbReference type="Gene3D" id="3.30.420.240">
    <property type="match status" value="1"/>
</dbReference>
<feature type="domain" description="Phage terminase large subunit N-terminal" evidence="2">
    <location>
        <begin position="118"/>
        <end position="236"/>
    </location>
</feature>
<organism evidence="3">
    <name type="scientific">marine sediment metagenome</name>
    <dbReference type="NCBI Taxonomy" id="412755"/>
    <lineage>
        <taxon>unclassified sequences</taxon>
        <taxon>metagenomes</taxon>
        <taxon>ecological metagenomes</taxon>
    </lineage>
</organism>
<dbReference type="InterPro" id="IPR035412">
    <property type="entry name" value="Terminase_L_N"/>
</dbReference>